<dbReference type="OrthoDB" id="652749at2759"/>
<dbReference type="AlphaFoldDB" id="A0A166FB05"/>
<evidence type="ECO:0000313" key="2">
    <source>
        <dbReference type="EMBL" id="KZN07570.1"/>
    </source>
</evidence>
<dbReference type="STRING" id="79200.A0A166FB05"/>
<reference evidence="2" key="1">
    <citation type="journal article" date="2016" name="Nat. Genet.">
        <title>A high-quality carrot genome assembly provides new insights into carotenoid accumulation and asterid genome evolution.</title>
        <authorList>
            <person name="Iorizzo M."/>
            <person name="Ellison S."/>
            <person name="Senalik D."/>
            <person name="Zeng P."/>
            <person name="Satapoomin P."/>
            <person name="Huang J."/>
            <person name="Bowman M."/>
            <person name="Iovene M."/>
            <person name="Sanseverino W."/>
            <person name="Cavagnaro P."/>
            <person name="Yildiz M."/>
            <person name="Macko-Podgorni A."/>
            <person name="Moranska E."/>
            <person name="Grzebelus E."/>
            <person name="Grzebelus D."/>
            <person name="Ashrafi H."/>
            <person name="Zheng Z."/>
            <person name="Cheng S."/>
            <person name="Spooner D."/>
            <person name="Van Deynze A."/>
            <person name="Simon P."/>
        </authorList>
    </citation>
    <scope>NUCLEOTIDE SEQUENCE [LARGE SCALE GENOMIC DNA]</scope>
    <source>
        <tissue evidence="2">Leaf</tissue>
    </source>
</reference>
<reference evidence="3" key="2">
    <citation type="submission" date="2022-03" db="EMBL/GenBank/DDBJ databases">
        <title>Draft title - Genomic analysis of global carrot germplasm unveils the trajectory of domestication and the origin of high carotenoid orange carrot.</title>
        <authorList>
            <person name="Iorizzo M."/>
            <person name="Ellison S."/>
            <person name="Senalik D."/>
            <person name="Macko-Podgorni A."/>
            <person name="Grzebelus D."/>
            <person name="Bostan H."/>
            <person name="Rolling W."/>
            <person name="Curaba J."/>
            <person name="Simon P."/>
        </authorList>
    </citation>
    <scope>NUCLEOTIDE SEQUENCE</scope>
    <source>
        <tissue evidence="3">Leaf</tissue>
    </source>
</reference>
<dbReference type="InterPro" id="IPR007612">
    <property type="entry name" value="LOR"/>
</dbReference>
<dbReference type="PANTHER" id="PTHR31087:SF127">
    <property type="entry name" value="TUBBY-LIKE PROTEIN"/>
    <property type="match status" value="1"/>
</dbReference>
<keyword evidence="4" id="KW-1185">Reference proteome</keyword>
<gene>
    <name evidence="2" type="ORF">DCAR_008407</name>
    <name evidence="3" type="ORF">DCAR_0209502</name>
</gene>
<comment type="similarity">
    <text evidence="1">Belongs to the LOR family.</text>
</comment>
<dbReference type="EMBL" id="CP093344">
    <property type="protein sequence ID" value="WOG90259.1"/>
    <property type="molecule type" value="Genomic_DNA"/>
</dbReference>
<sequence>MAKVYPCKPASSSSCCTQSNSAKTYTIWMKSLVANGNGFTVYDSCGKVVYRIDNYNNKCCREVYLMDLHGNVLFSMFQKKLFGFGQWNGYNTDARAKNEKPYFEVHNTSKFLKRRETEYHVNMRYDDTSFYKIKGTEGKSEFNISDKNGRVVAEVRQKQSSSGVLLGQDVLSLKLESGLDDDSFVMALVAVHGLLTRKM</sequence>
<dbReference type="KEGG" id="dcr:108207974"/>
<dbReference type="SUPFAM" id="SSF54518">
    <property type="entry name" value="Tubby C-terminal domain-like"/>
    <property type="match status" value="1"/>
</dbReference>
<dbReference type="InterPro" id="IPR025659">
    <property type="entry name" value="Tubby-like_C"/>
</dbReference>
<evidence type="ECO:0000313" key="4">
    <source>
        <dbReference type="Proteomes" id="UP000077755"/>
    </source>
</evidence>
<dbReference type="Proteomes" id="UP000077755">
    <property type="component" value="Chromosome 2"/>
</dbReference>
<organism evidence="2">
    <name type="scientific">Daucus carota subsp. sativus</name>
    <name type="common">Carrot</name>
    <dbReference type="NCBI Taxonomy" id="79200"/>
    <lineage>
        <taxon>Eukaryota</taxon>
        <taxon>Viridiplantae</taxon>
        <taxon>Streptophyta</taxon>
        <taxon>Embryophyta</taxon>
        <taxon>Tracheophyta</taxon>
        <taxon>Spermatophyta</taxon>
        <taxon>Magnoliopsida</taxon>
        <taxon>eudicotyledons</taxon>
        <taxon>Gunneridae</taxon>
        <taxon>Pentapetalae</taxon>
        <taxon>asterids</taxon>
        <taxon>campanulids</taxon>
        <taxon>Apiales</taxon>
        <taxon>Apiaceae</taxon>
        <taxon>Apioideae</taxon>
        <taxon>Scandiceae</taxon>
        <taxon>Daucinae</taxon>
        <taxon>Daucus</taxon>
        <taxon>Daucus sect. Daucus</taxon>
    </lineage>
</organism>
<evidence type="ECO:0000256" key="1">
    <source>
        <dbReference type="ARBA" id="ARBA00005437"/>
    </source>
</evidence>
<dbReference type="Pfam" id="PF04525">
    <property type="entry name" value="LOR"/>
    <property type="match status" value="1"/>
</dbReference>
<evidence type="ECO:0000313" key="3">
    <source>
        <dbReference type="EMBL" id="WOG90259.1"/>
    </source>
</evidence>
<dbReference type="Gramene" id="KZN07570">
    <property type="protein sequence ID" value="KZN07570"/>
    <property type="gene ID" value="DCAR_008407"/>
</dbReference>
<protein>
    <recommendedName>
        <fullName evidence="5">Tubby C-terminal domain-containing protein</fullName>
    </recommendedName>
</protein>
<dbReference type="PANTHER" id="PTHR31087">
    <property type="match status" value="1"/>
</dbReference>
<name>A0A166FB05_DAUCS</name>
<proteinExistence type="inferred from homology"/>
<evidence type="ECO:0008006" key="5">
    <source>
        <dbReference type="Google" id="ProtNLM"/>
    </source>
</evidence>
<dbReference type="InterPro" id="IPR038595">
    <property type="entry name" value="LOR_sf"/>
</dbReference>
<dbReference type="OMA" id="RGNILCT"/>
<dbReference type="EMBL" id="LNRQ01000002">
    <property type="protein sequence ID" value="KZN07570.1"/>
    <property type="molecule type" value="Genomic_DNA"/>
</dbReference>
<dbReference type="Gene3D" id="2.40.160.200">
    <property type="entry name" value="LURP1-related"/>
    <property type="match status" value="1"/>
</dbReference>
<accession>A0A166FB05</accession>